<reference evidence="2 3" key="1">
    <citation type="submission" date="2014-04" db="EMBL/GenBank/DDBJ databases">
        <authorList>
            <consortium name="DOE Joint Genome Institute"/>
            <person name="Kuo A."/>
            <person name="Zuccaro A."/>
            <person name="Kohler A."/>
            <person name="Nagy L.G."/>
            <person name="Floudas D."/>
            <person name="Copeland A."/>
            <person name="Barry K.W."/>
            <person name="Cichocki N."/>
            <person name="Veneault-Fourrey C."/>
            <person name="LaButti K."/>
            <person name="Lindquist E.A."/>
            <person name="Lipzen A."/>
            <person name="Lundell T."/>
            <person name="Morin E."/>
            <person name="Murat C."/>
            <person name="Sun H."/>
            <person name="Tunlid A."/>
            <person name="Henrissat B."/>
            <person name="Grigoriev I.V."/>
            <person name="Hibbett D.S."/>
            <person name="Martin F."/>
            <person name="Nordberg H.P."/>
            <person name="Cantor M.N."/>
            <person name="Hua S.X."/>
        </authorList>
    </citation>
    <scope>NUCLEOTIDE SEQUENCE [LARGE SCALE GENOMIC DNA]</scope>
    <source>
        <strain evidence="2 3">MAFF 305830</strain>
    </source>
</reference>
<keyword evidence="3" id="KW-1185">Reference proteome</keyword>
<reference evidence="3" key="2">
    <citation type="submission" date="2015-01" db="EMBL/GenBank/DDBJ databases">
        <title>Evolutionary Origins and Diversification of the Mycorrhizal Mutualists.</title>
        <authorList>
            <consortium name="DOE Joint Genome Institute"/>
            <consortium name="Mycorrhizal Genomics Consortium"/>
            <person name="Kohler A."/>
            <person name="Kuo A."/>
            <person name="Nagy L.G."/>
            <person name="Floudas D."/>
            <person name="Copeland A."/>
            <person name="Barry K.W."/>
            <person name="Cichocki N."/>
            <person name="Veneault-Fourrey C."/>
            <person name="LaButti K."/>
            <person name="Lindquist E.A."/>
            <person name="Lipzen A."/>
            <person name="Lundell T."/>
            <person name="Morin E."/>
            <person name="Murat C."/>
            <person name="Riley R."/>
            <person name="Ohm R."/>
            <person name="Sun H."/>
            <person name="Tunlid A."/>
            <person name="Henrissat B."/>
            <person name="Grigoriev I.V."/>
            <person name="Hibbett D.S."/>
            <person name="Martin F."/>
        </authorList>
    </citation>
    <scope>NUCLEOTIDE SEQUENCE [LARGE SCALE GENOMIC DNA]</scope>
    <source>
        <strain evidence="3">MAFF 305830</strain>
    </source>
</reference>
<dbReference type="AlphaFoldDB" id="A0A0C3AXU2"/>
<dbReference type="Pfam" id="PF20149">
    <property type="entry name" value="DUF6532"/>
    <property type="match status" value="1"/>
</dbReference>
<protein>
    <recommendedName>
        <fullName evidence="1">DUF6532 domain-containing protein</fullName>
    </recommendedName>
</protein>
<organism evidence="2 3">
    <name type="scientific">Serendipita vermifera MAFF 305830</name>
    <dbReference type="NCBI Taxonomy" id="933852"/>
    <lineage>
        <taxon>Eukaryota</taxon>
        <taxon>Fungi</taxon>
        <taxon>Dikarya</taxon>
        <taxon>Basidiomycota</taxon>
        <taxon>Agaricomycotina</taxon>
        <taxon>Agaricomycetes</taxon>
        <taxon>Sebacinales</taxon>
        <taxon>Serendipitaceae</taxon>
        <taxon>Serendipita</taxon>
    </lineage>
</organism>
<gene>
    <name evidence="2" type="ORF">M408DRAFT_23124</name>
</gene>
<dbReference type="EMBL" id="KN824289">
    <property type="protein sequence ID" value="KIM29360.1"/>
    <property type="molecule type" value="Genomic_DNA"/>
</dbReference>
<proteinExistence type="predicted"/>
<evidence type="ECO:0000313" key="3">
    <source>
        <dbReference type="Proteomes" id="UP000054097"/>
    </source>
</evidence>
<evidence type="ECO:0000259" key="1">
    <source>
        <dbReference type="Pfam" id="PF20149"/>
    </source>
</evidence>
<accession>A0A0C3AXU2</accession>
<sequence length="224" mass="25073">MQRNAWEGAVKHYSSLFKKSTVQSCNEDIQTMLRQAGDQARSSMHKHAKSVVFESFKLLPPELNARSKAGQDAIATNAKFWRAEFRYLCGPYRTSNGNIREDIKFTHPAIQQVIQRALFMSRPTGLAHRLLTPMVPYQAIALASAAIRCVLDSWVTGVKKKTEFGGKVYQELYIDLRAEWLSMSRSNTTARAKIIRGNIADYGLSKCGASGRGIDVEESPSSRI</sequence>
<feature type="domain" description="DUF6532" evidence="1">
    <location>
        <begin position="3"/>
        <end position="176"/>
    </location>
</feature>
<dbReference type="HOGENOM" id="CLU_1235698_0_0_1"/>
<dbReference type="OrthoDB" id="3070412at2759"/>
<evidence type="ECO:0000313" key="2">
    <source>
        <dbReference type="EMBL" id="KIM29360.1"/>
    </source>
</evidence>
<name>A0A0C3AXU2_SERVB</name>
<dbReference type="InterPro" id="IPR045341">
    <property type="entry name" value="DUF6532"/>
</dbReference>
<dbReference type="Proteomes" id="UP000054097">
    <property type="component" value="Unassembled WGS sequence"/>
</dbReference>